<dbReference type="Pfam" id="PF20732">
    <property type="entry name" value="NamZ_C"/>
    <property type="match status" value="1"/>
</dbReference>
<feature type="domain" description="Peptidoglycan beta-N-acetylmuramidase NamZ N-terminal" evidence="1">
    <location>
        <begin position="27"/>
        <end position="228"/>
    </location>
</feature>
<dbReference type="Gene3D" id="3.40.50.12170">
    <property type="entry name" value="Uncharacterised protein PF07075, DUF1343"/>
    <property type="match status" value="1"/>
</dbReference>
<name>A0ABU4G694_9BACL</name>
<proteinExistence type="predicted"/>
<evidence type="ECO:0000313" key="4">
    <source>
        <dbReference type="Proteomes" id="UP001282284"/>
    </source>
</evidence>
<dbReference type="PIRSF" id="PIRSF016719">
    <property type="entry name" value="UCP016719"/>
    <property type="match status" value="1"/>
</dbReference>
<evidence type="ECO:0000313" key="3">
    <source>
        <dbReference type="EMBL" id="MDW0112497.1"/>
    </source>
</evidence>
<feature type="domain" description="Peptidoglycan beta-N-acetylmuramidase NamZ C-terminal" evidence="2">
    <location>
        <begin position="232"/>
        <end position="388"/>
    </location>
</feature>
<sequence length="389" mass="43795">MMRSQQVQLGVDVFFEQDLSSLKGKRIGLLTNQTGVNAELVSTIRLVHDHPDLHLVALFAPEHGLLTNAREGEKFTDAVHCSTGLPVFSLYGKSKKPTDAMMDAVDIVIFDMQDIGARYYTYMYTMAYMMQACARKGKRMIVLDRPNPIGGEAVEGNFIEEGFTSFVGLYPIPNRHGMTIGELATYFNEVFGIHCQLDVIHMKGWNRNLYFHETGLPWVPPSPNTTTVQMMLLYPGTCLMEGTNLSEGRGTTQPFEVIGAPFIDGEKLQDRVNSLGIETIRARATAFTPTYQKYAGEHCEGIQLHVTEPRRIQPLHTFVTVLAEIIDMYPKQVEFLTYGSLKHPMFDLLAGNAELRHGLLRGSLGDYQAKCQSDTAVFMDKREKYLCYR</sequence>
<dbReference type="Pfam" id="PF07075">
    <property type="entry name" value="NamZ_N"/>
    <property type="match status" value="1"/>
</dbReference>
<accession>A0ABU4G694</accession>
<dbReference type="Proteomes" id="UP001282284">
    <property type="component" value="Unassembled WGS sequence"/>
</dbReference>
<evidence type="ECO:0000259" key="2">
    <source>
        <dbReference type="Pfam" id="PF20732"/>
    </source>
</evidence>
<protein>
    <submittedName>
        <fullName evidence="3">DUF1343 domain-containing protein</fullName>
    </submittedName>
</protein>
<reference evidence="3 4" key="1">
    <citation type="submission" date="2023-06" db="EMBL/GenBank/DDBJ databases">
        <title>Sporosarcina sp. nov., isolated from Korean traditional fermented seafood 'Jeotgal'.</title>
        <authorList>
            <person name="Yang A.I."/>
            <person name="Shin N.-R."/>
        </authorList>
    </citation>
    <scope>NUCLEOTIDE SEQUENCE [LARGE SCALE GENOMIC DNA]</scope>
    <source>
        <strain evidence="3 4">KCTC13119</strain>
    </source>
</reference>
<gene>
    <name evidence="3" type="ORF">QT711_04815</name>
</gene>
<dbReference type="Gene3D" id="3.90.1150.140">
    <property type="match status" value="1"/>
</dbReference>
<dbReference type="PANTHER" id="PTHR42915">
    <property type="entry name" value="HYPOTHETICAL 460 KDA PROTEIN IN FEUA-SIGW INTERGENIC REGION [PRECURSOR]"/>
    <property type="match status" value="1"/>
</dbReference>
<evidence type="ECO:0000259" key="1">
    <source>
        <dbReference type="Pfam" id="PF07075"/>
    </source>
</evidence>
<keyword evidence="4" id="KW-1185">Reference proteome</keyword>
<dbReference type="PANTHER" id="PTHR42915:SF1">
    <property type="entry name" value="PEPTIDOGLYCAN BETA-N-ACETYLMURAMIDASE NAMZ"/>
    <property type="match status" value="1"/>
</dbReference>
<dbReference type="InterPro" id="IPR048502">
    <property type="entry name" value="NamZ_N"/>
</dbReference>
<dbReference type="InterPro" id="IPR048503">
    <property type="entry name" value="NamZ_C"/>
</dbReference>
<organism evidence="3 4">
    <name type="scientific">Sporosarcina saromensis</name>
    <dbReference type="NCBI Taxonomy" id="359365"/>
    <lineage>
        <taxon>Bacteria</taxon>
        <taxon>Bacillati</taxon>
        <taxon>Bacillota</taxon>
        <taxon>Bacilli</taxon>
        <taxon>Bacillales</taxon>
        <taxon>Caryophanaceae</taxon>
        <taxon>Sporosarcina</taxon>
    </lineage>
</organism>
<dbReference type="RefSeq" id="WP_317942389.1">
    <property type="nucleotide sequence ID" value="NZ_JAUBDI010000003.1"/>
</dbReference>
<dbReference type="EMBL" id="JAUBDI010000003">
    <property type="protein sequence ID" value="MDW0112497.1"/>
    <property type="molecule type" value="Genomic_DNA"/>
</dbReference>
<comment type="caution">
    <text evidence="3">The sequence shown here is derived from an EMBL/GenBank/DDBJ whole genome shotgun (WGS) entry which is preliminary data.</text>
</comment>
<dbReference type="InterPro" id="IPR008302">
    <property type="entry name" value="NamZ"/>
</dbReference>